<protein>
    <submittedName>
        <fullName evidence="1">Uncharacterized protein</fullName>
    </submittedName>
</protein>
<evidence type="ECO:0000313" key="1">
    <source>
        <dbReference type="EMBL" id="GFD56755.1"/>
    </source>
</evidence>
<feature type="non-terminal residue" evidence="1">
    <location>
        <position position="1"/>
    </location>
</feature>
<gene>
    <name evidence="1" type="ORF">Tci_928724</name>
</gene>
<comment type="caution">
    <text evidence="1">The sequence shown here is derived from an EMBL/GenBank/DDBJ whole genome shotgun (WGS) entry which is preliminary data.</text>
</comment>
<feature type="non-terminal residue" evidence="1">
    <location>
        <position position="90"/>
    </location>
</feature>
<organism evidence="1">
    <name type="scientific">Tanacetum cinerariifolium</name>
    <name type="common">Dalmatian daisy</name>
    <name type="synonym">Chrysanthemum cinerariifolium</name>
    <dbReference type="NCBI Taxonomy" id="118510"/>
    <lineage>
        <taxon>Eukaryota</taxon>
        <taxon>Viridiplantae</taxon>
        <taxon>Streptophyta</taxon>
        <taxon>Embryophyta</taxon>
        <taxon>Tracheophyta</taxon>
        <taxon>Spermatophyta</taxon>
        <taxon>Magnoliopsida</taxon>
        <taxon>eudicotyledons</taxon>
        <taxon>Gunneridae</taxon>
        <taxon>Pentapetalae</taxon>
        <taxon>asterids</taxon>
        <taxon>campanulids</taxon>
        <taxon>Asterales</taxon>
        <taxon>Asteraceae</taxon>
        <taxon>Asteroideae</taxon>
        <taxon>Anthemideae</taxon>
        <taxon>Anthemidinae</taxon>
        <taxon>Tanacetum</taxon>
    </lineage>
</organism>
<dbReference type="EMBL" id="BKCJ011832878">
    <property type="protein sequence ID" value="GFD56755.1"/>
    <property type="molecule type" value="Genomic_DNA"/>
</dbReference>
<proteinExistence type="predicted"/>
<sequence length="90" mass="9281">DAVEAVVDVARGAPQVAHGRAPFPGFVVAPLADAEYHRPPGLADSGRNGFVRAFGLEALRVAPVVLEIIDAPLGVHLGILKLVASATRPP</sequence>
<dbReference type="AlphaFoldDB" id="A0A699XA54"/>
<name>A0A699XA54_TANCI</name>
<accession>A0A699XA54</accession>
<reference evidence="1" key="1">
    <citation type="journal article" date="2019" name="Sci. Rep.">
        <title>Draft genome of Tanacetum cinerariifolium, the natural source of mosquito coil.</title>
        <authorList>
            <person name="Yamashiro T."/>
            <person name="Shiraishi A."/>
            <person name="Satake H."/>
            <person name="Nakayama K."/>
        </authorList>
    </citation>
    <scope>NUCLEOTIDE SEQUENCE</scope>
</reference>